<feature type="transmembrane region" description="Helical" evidence="1">
    <location>
        <begin position="316"/>
        <end position="338"/>
    </location>
</feature>
<keyword evidence="1" id="KW-0812">Transmembrane</keyword>
<comment type="caution">
    <text evidence="2">The sequence shown here is derived from an EMBL/GenBank/DDBJ whole genome shotgun (WGS) entry which is preliminary data.</text>
</comment>
<evidence type="ECO:0000313" key="2">
    <source>
        <dbReference type="EMBL" id="HIV85553.1"/>
    </source>
</evidence>
<organism evidence="2 3">
    <name type="scientific">Candidatus Monoglobus merdigallinarum</name>
    <dbReference type="NCBI Taxonomy" id="2838698"/>
    <lineage>
        <taxon>Bacteria</taxon>
        <taxon>Bacillati</taxon>
        <taxon>Bacillota</taxon>
        <taxon>Clostridia</taxon>
        <taxon>Monoglobales</taxon>
        <taxon>Monoglobaceae</taxon>
        <taxon>Monoglobus</taxon>
    </lineage>
</organism>
<reference evidence="2" key="2">
    <citation type="submission" date="2021-04" db="EMBL/GenBank/DDBJ databases">
        <authorList>
            <person name="Gilroy R."/>
        </authorList>
    </citation>
    <scope>NUCLEOTIDE SEQUENCE</scope>
    <source>
        <strain evidence="2">5790</strain>
    </source>
</reference>
<keyword evidence="1" id="KW-0472">Membrane</keyword>
<evidence type="ECO:0000313" key="3">
    <source>
        <dbReference type="Proteomes" id="UP000824162"/>
    </source>
</evidence>
<protein>
    <submittedName>
        <fullName evidence="2">Uncharacterized protein</fullName>
    </submittedName>
</protein>
<gene>
    <name evidence="2" type="ORF">H9900_01945</name>
</gene>
<sequence length="379" mass="41390">MYGYYEKNNSAYGRVYADGTASGLGSFRTMLPRTRGRKPVHSSTFDSGKEAVQIEVFGVSLNSEFSCINNDRIFVRDTSLKRSGIGSWKLDRFKARRTEVFALCSTEHIVKSDNLMTEFISAKGAACSSIFEQKQRISRFASEYFKDSRMSAFGAVCVSSALIYPVLRGGAKLLKLKNGRCGELHESAGFPLPIDKKAVYLLCTAKAAAGIMGSGYVPDSDIRSLVKKITEKAAMLCSTEPVSVIAFRVCGENSRRLRTAANKAAAGMQFPEPAAARVMAKSSGRCGLGGDSLCCERGNGSEKSVEIRKLLLLRQIFALVLAAALVLLAVVGLCYFANGMQFENSFAEPEHMELCAGNTTDHVMKCKDLSSIFKYYREV</sequence>
<keyword evidence="1" id="KW-1133">Transmembrane helix</keyword>
<dbReference type="Proteomes" id="UP000824162">
    <property type="component" value="Unassembled WGS sequence"/>
</dbReference>
<dbReference type="EMBL" id="DXIJ01000038">
    <property type="protein sequence ID" value="HIV85553.1"/>
    <property type="molecule type" value="Genomic_DNA"/>
</dbReference>
<dbReference type="AlphaFoldDB" id="A0A9D1PQH0"/>
<evidence type="ECO:0000256" key="1">
    <source>
        <dbReference type="SAM" id="Phobius"/>
    </source>
</evidence>
<reference evidence="2" key="1">
    <citation type="journal article" date="2021" name="PeerJ">
        <title>Extensive microbial diversity within the chicken gut microbiome revealed by metagenomics and culture.</title>
        <authorList>
            <person name="Gilroy R."/>
            <person name="Ravi A."/>
            <person name="Getino M."/>
            <person name="Pursley I."/>
            <person name="Horton D.L."/>
            <person name="Alikhan N.F."/>
            <person name="Baker D."/>
            <person name="Gharbi K."/>
            <person name="Hall N."/>
            <person name="Watson M."/>
            <person name="Adriaenssens E.M."/>
            <person name="Foster-Nyarko E."/>
            <person name="Jarju S."/>
            <person name="Secka A."/>
            <person name="Antonio M."/>
            <person name="Oren A."/>
            <person name="Chaudhuri R.R."/>
            <person name="La Ragione R."/>
            <person name="Hildebrand F."/>
            <person name="Pallen M.J."/>
        </authorList>
    </citation>
    <scope>NUCLEOTIDE SEQUENCE</scope>
    <source>
        <strain evidence="2">5790</strain>
    </source>
</reference>
<name>A0A9D1PQH0_9FIRM</name>
<accession>A0A9D1PQH0</accession>
<proteinExistence type="predicted"/>